<dbReference type="InterPro" id="IPR016181">
    <property type="entry name" value="Acyl_CoA_acyltransferase"/>
</dbReference>
<dbReference type="KEGG" id="mana:MAMMFC1_03295"/>
<dbReference type="PANTHER" id="PTHR43451:SF1">
    <property type="entry name" value="ACETYLTRANSFERASE"/>
    <property type="match status" value="1"/>
</dbReference>
<dbReference type="PANTHER" id="PTHR43451">
    <property type="entry name" value="ACETYLTRANSFERASE (GNAT) FAMILY PROTEIN"/>
    <property type="match status" value="1"/>
</dbReference>
<gene>
    <name evidence="2" type="ORF">MAMMFC1_03295</name>
</gene>
<evidence type="ECO:0000313" key="2">
    <source>
        <dbReference type="EMBL" id="BBB92600.1"/>
    </source>
</evidence>
<dbReference type="SUPFAM" id="SSF55729">
    <property type="entry name" value="Acyl-CoA N-acyltransferases (Nat)"/>
    <property type="match status" value="1"/>
</dbReference>
<sequence>MVADLKYREMRPDEIQQVSDMVKAVFDQFVAPGFSQQGVCEFYKYVQPERILQRLQEDLSFILLAENLGNMGNGDKKIVGVIEMKRACHVALLFTDGNYHRLGVAKTLFQLSLDKLRATGLKVNICTVNSSPYAVEAYKRLGFCPTKCEQEKYGVRFVPMEIFFV</sequence>
<dbReference type="Pfam" id="PF13673">
    <property type="entry name" value="Acetyltransf_10"/>
    <property type="match status" value="1"/>
</dbReference>
<dbReference type="PROSITE" id="PS51186">
    <property type="entry name" value="GNAT"/>
    <property type="match status" value="1"/>
</dbReference>
<dbReference type="Gene3D" id="3.40.630.30">
    <property type="match status" value="1"/>
</dbReference>
<dbReference type="AlphaFoldDB" id="A0A348ANF2"/>
<dbReference type="Proteomes" id="UP000276437">
    <property type="component" value="Chromosome"/>
</dbReference>
<proteinExistence type="predicted"/>
<name>A0A348ANF2_9FIRM</name>
<dbReference type="RefSeq" id="WP_158618798.1">
    <property type="nucleotide sequence ID" value="NZ_AP018449.1"/>
</dbReference>
<accession>A0A348ANF2</accession>
<dbReference type="EMBL" id="AP018449">
    <property type="protein sequence ID" value="BBB92600.1"/>
    <property type="molecule type" value="Genomic_DNA"/>
</dbReference>
<reference evidence="2 3" key="1">
    <citation type="journal article" date="2018" name="Int. J. Syst. Evol. Microbiol.">
        <title>Methylomusa anaerophila gen. nov., sp. nov., an anaerobic methanol-utilizing bacterium isolated from a microbial fuel cell.</title>
        <authorList>
            <person name="Amano N."/>
            <person name="Yamamuro A."/>
            <person name="Miyahara M."/>
            <person name="Kouzuma A."/>
            <person name="Abe T."/>
            <person name="Watanabe K."/>
        </authorList>
    </citation>
    <scope>NUCLEOTIDE SEQUENCE [LARGE SCALE GENOMIC DNA]</scope>
    <source>
        <strain evidence="2 3">MMFC1</strain>
    </source>
</reference>
<dbReference type="OrthoDB" id="307526at2"/>
<dbReference type="InterPro" id="IPR052564">
    <property type="entry name" value="N-acetyltrans/Recomb-assoc"/>
</dbReference>
<dbReference type="GO" id="GO:0016747">
    <property type="term" value="F:acyltransferase activity, transferring groups other than amino-acyl groups"/>
    <property type="evidence" value="ECO:0007669"/>
    <property type="project" value="InterPro"/>
</dbReference>
<dbReference type="InterPro" id="IPR000182">
    <property type="entry name" value="GNAT_dom"/>
</dbReference>
<evidence type="ECO:0000313" key="3">
    <source>
        <dbReference type="Proteomes" id="UP000276437"/>
    </source>
</evidence>
<protein>
    <recommendedName>
        <fullName evidence="1">N-acetyltransferase domain-containing protein</fullName>
    </recommendedName>
</protein>
<keyword evidence="3" id="KW-1185">Reference proteome</keyword>
<evidence type="ECO:0000259" key="1">
    <source>
        <dbReference type="PROSITE" id="PS51186"/>
    </source>
</evidence>
<organism evidence="2 3">
    <name type="scientific">Methylomusa anaerophila</name>
    <dbReference type="NCBI Taxonomy" id="1930071"/>
    <lineage>
        <taxon>Bacteria</taxon>
        <taxon>Bacillati</taxon>
        <taxon>Bacillota</taxon>
        <taxon>Negativicutes</taxon>
        <taxon>Selenomonadales</taxon>
        <taxon>Sporomusaceae</taxon>
        <taxon>Methylomusa</taxon>
    </lineage>
</organism>
<feature type="domain" description="N-acetyltransferase" evidence="1">
    <location>
        <begin position="5"/>
        <end position="165"/>
    </location>
</feature>